<gene>
    <name evidence="3" type="ORF">OIN59_24100</name>
</gene>
<organism evidence="3 4">
    <name type="scientific">Acidovorax benzenivorans</name>
    <dbReference type="NCBI Taxonomy" id="2987520"/>
    <lineage>
        <taxon>Bacteria</taxon>
        <taxon>Pseudomonadati</taxon>
        <taxon>Pseudomonadota</taxon>
        <taxon>Betaproteobacteria</taxon>
        <taxon>Burkholderiales</taxon>
        <taxon>Comamonadaceae</taxon>
        <taxon>Acidovorax</taxon>
    </lineage>
</organism>
<dbReference type="InterPro" id="IPR005064">
    <property type="entry name" value="BUG"/>
</dbReference>
<dbReference type="InterPro" id="IPR042100">
    <property type="entry name" value="Bug_dom1"/>
</dbReference>
<evidence type="ECO:0000313" key="3">
    <source>
        <dbReference type="EMBL" id="MDD2180529.1"/>
    </source>
</evidence>
<comment type="caution">
    <text evidence="3">The sequence shown here is derived from an EMBL/GenBank/DDBJ whole genome shotgun (WGS) entry which is preliminary data.</text>
</comment>
<dbReference type="SUPFAM" id="SSF53850">
    <property type="entry name" value="Periplasmic binding protein-like II"/>
    <property type="match status" value="1"/>
</dbReference>
<name>A0ABT5S3J1_9BURK</name>
<feature type="signal peptide" evidence="2">
    <location>
        <begin position="1"/>
        <end position="24"/>
    </location>
</feature>
<comment type="similarity">
    <text evidence="1">Belongs to the UPF0065 (bug) family.</text>
</comment>
<dbReference type="Pfam" id="PF03401">
    <property type="entry name" value="TctC"/>
    <property type="match status" value="1"/>
</dbReference>
<dbReference type="PANTHER" id="PTHR42928">
    <property type="entry name" value="TRICARBOXYLATE-BINDING PROTEIN"/>
    <property type="match status" value="1"/>
</dbReference>
<protein>
    <submittedName>
        <fullName evidence="3">Tripartite tricarboxylate transporter substrate-binding protein</fullName>
    </submittedName>
</protein>
<evidence type="ECO:0000256" key="2">
    <source>
        <dbReference type="SAM" id="SignalP"/>
    </source>
</evidence>
<dbReference type="Gene3D" id="3.40.190.150">
    <property type="entry name" value="Bordetella uptake gene, domain 1"/>
    <property type="match status" value="1"/>
</dbReference>
<proteinExistence type="inferred from homology"/>
<keyword evidence="2" id="KW-0732">Signal</keyword>
<evidence type="ECO:0000313" key="4">
    <source>
        <dbReference type="Proteomes" id="UP001148932"/>
    </source>
</evidence>
<dbReference type="EMBL" id="JAPCKI010000024">
    <property type="protein sequence ID" value="MDD2180529.1"/>
    <property type="molecule type" value="Genomic_DNA"/>
</dbReference>
<dbReference type="Proteomes" id="UP001148932">
    <property type="component" value="Unassembled WGS sequence"/>
</dbReference>
<dbReference type="RefSeq" id="WP_274114581.1">
    <property type="nucleotide sequence ID" value="NZ_JAPCKI010000024.1"/>
</dbReference>
<feature type="chain" id="PRO_5046587811" evidence="2">
    <location>
        <begin position="25"/>
        <end position="323"/>
    </location>
</feature>
<dbReference type="Gene3D" id="3.40.190.10">
    <property type="entry name" value="Periplasmic binding protein-like II"/>
    <property type="match status" value="1"/>
</dbReference>
<accession>A0ABT5S3J1</accession>
<keyword evidence="4" id="KW-1185">Reference proteome</keyword>
<reference evidence="3" key="1">
    <citation type="submission" date="2022-10" db="EMBL/GenBank/DDBJ databases">
        <title>Description of microaerobic benzene degrading bacteria.</title>
        <authorList>
            <person name="Bedics A."/>
            <person name="Tancsics A."/>
            <person name="Banerjee S."/>
        </authorList>
    </citation>
    <scope>NUCLEOTIDE SEQUENCE</scope>
    <source>
        <strain evidence="3">D2M1</strain>
    </source>
</reference>
<dbReference type="PANTHER" id="PTHR42928:SF5">
    <property type="entry name" value="BLR1237 PROTEIN"/>
    <property type="match status" value="1"/>
</dbReference>
<dbReference type="PIRSF" id="PIRSF017082">
    <property type="entry name" value="YflP"/>
    <property type="match status" value="1"/>
</dbReference>
<evidence type="ECO:0000256" key="1">
    <source>
        <dbReference type="ARBA" id="ARBA00006987"/>
    </source>
</evidence>
<sequence>MSRFAFTRFLIAVFGLVLFPVCQAQSFTDKPVTIVVPFQAGSPTDIVARALGSDLAEIIRSPVIVENRPGASQTVAGIFVARAPKDGHTLLLANLPAVVAASVQEKLPYAGIRDFAAISHVADVGLVLVTAPSIAANDLKEFVSLLRADPSKYPYFSAGLGSPIHMLTEIFNLEVGVHTTHVPYKGVPSILPDLMAGRVAYGFLQVGAMEYARAGKIKGLAIVARNRDPVFTETPTMAEAGLSNFSYTVPYVLVAPKGTPVSIVETLNAAVSRVIGSDQFRTKLKSLGVQAAEPKGPLQSAHFIATEEKRWDQIVKATGIKLE</sequence>